<evidence type="ECO:0000256" key="1">
    <source>
        <dbReference type="SAM" id="MobiDB-lite"/>
    </source>
</evidence>
<proteinExistence type="predicted"/>
<gene>
    <name evidence="2" type="ORF">VFPFJ_02914</name>
</gene>
<protein>
    <submittedName>
        <fullName evidence="2">Uncharacterized protein</fullName>
    </submittedName>
</protein>
<reference evidence="2 3" key="1">
    <citation type="submission" date="2016-02" db="EMBL/GenBank/DDBJ databases">
        <title>Biosynthesis of antibiotic leucinostatins and their inhibition on Phytophthora in bio-control Purpureocillium lilacinum.</title>
        <authorList>
            <person name="Wang G."/>
            <person name="Liu Z."/>
            <person name="Lin R."/>
            <person name="Li E."/>
            <person name="Mao Z."/>
            <person name="Ling J."/>
            <person name="Yin W."/>
            <person name="Xie B."/>
        </authorList>
    </citation>
    <scope>NUCLEOTIDE SEQUENCE [LARGE SCALE GENOMIC DNA]</scope>
    <source>
        <strain evidence="2">PLFJ-1</strain>
    </source>
</reference>
<comment type="caution">
    <text evidence="2">The sequence shown here is derived from an EMBL/GenBank/DDBJ whole genome shotgun (WGS) entry which is preliminary data.</text>
</comment>
<organism evidence="2 3">
    <name type="scientific">Purpureocillium lilacinum</name>
    <name type="common">Paecilomyces lilacinus</name>
    <dbReference type="NCBI Taxonomy" id="33203"/>
    <lineage>
        <taxon>Eukaryota</taxon>
        <taxon>Fungi</taxon>
        <taxon>Dikarya</taxon>
        <taxon>Ascomycota</taxon>
        <taxon>Pezizomycotina</taxon>
        <taxon>Sordariomycetes</taxon>
        <taxon>Hypocreomycetidae</taxon>
        <taxon>Hypocreales</taxon>
        <taxon>Ophiocordycipitaceae</taxon>
        <taxon>Purpureocillium</taxon>
    </lineage>
</organism>
<accession>A0A179HV40</accession>
<name>A0A179HV40_PURLI</name>
<evidence type="ECO:0000313" key="2">
    <source>
        <dbReference type="EMBL" id="OAQ93752.1"/>
    </source>
</evidence>
<dbReference type="Proteomes" id="UP000078340">
    <property type="component" value="Unassembled WGS sequence"/>
</dbReference>
<sequence length="312" mass="34549">MHVMCLRAGITLSSSSSFCFCIHYSPVKRVKRAPSSGLILAASLPPTALYENTYTARRNPPDCRGNCLGDSGTRSNPPKPARGSCVLDPAVTASFAFHGASWEPTWLRRACDTSLFSSMGVPASSQVSRQGLSMSLAKLLGSIATLEMADAGVREPIRLFTPRARQQPPPRCPHDPRVSGLVGDVPPGHREASARHRRSACHEWMSMVGVVSFRFAAEHGDPSLVSLRLMIWRRRGVQLNFVFRHVPQRRRLLTWMPPEDGVPQSLLLRLKPRTHRIAVCLIALSSRQSLHRRTVFQAPKAEIQEPRLLPTS</sequence>
<dbReference type="AlphaFoldDB" id="A0A179HV40"/>
<evidence type="ECO:0000313" key="3">
    <source>
        <dbReference type="Proteomes" id="UP000078340"/>
    </source>
</evidence>
<feature type="region of interest" description="Disordered" evidence="1">
    <location>
        <begin position="163"/>
        <end position="191"/>
    </location>
</feature>
<dbReference type="EMBL" id="LSBI01000002">
    <property type="protein sequence ID" value="OAQ93752.1"/>
    <property type="molecule type" value="Genomic_DNA"/>
</dbReference>